<accession>A0A9P1E220</accession>
<feature type="short sequence motif" description="VHIID" evidence="3">
    <location>
        <begin position="345"/>
        <end position="349"/>
    </location>
</feature>
<gene>
    <name evidence="5" type="ORF">CEURO_LOCUS4675</name>
</gene>
<feature type="region of interest" description="Leucine repeat II (LRII)" evidence="3">
    <location>
        <begin position="395"/>
        <end position="427"/>
    </location>
</feature>
<dbReference type="Pfam" id="PF03514">
    <property type="entry name" value="GRAS"/>
    <property type="match status" value="1"/>
</dbReference>
<dbReference type="InterPro" id="IPR005202">
    <property type="entry name" value="TF_GRAS"/>
</dbReference>
<dbReference type="OrthoDB" id="10296469at2759"/>
<comment type="caution">
    <text evidence="3">Lacks conserved residue(s) required for the propagation of feature annotation.</text>
</comment>
<dbReference type="PANTHER" id="PTHR31636">
    <property type="entry name" value="OSJNBA0084A10.13 PROTEIN-RELATED"/>
    <property type="match status" value="1"/>
</dbReference>
<comment type="similarity">
    <text evidence="3">Belongs to the GRAS family.</text>
</comment>
<evidence type="ECO:0000256" key="2">
    <source>
        <dbReference type="ARBA" id="ARBA00023163"/>
    </source>
</evidence>
<evidence type="ECO:0000313" key="6">
    <source>
        <dbReference type="Proteomes" id="UP001152484"/>
    </source>
</evidence>
<keyword evidence="2" id="KW-0804">Transcription</keyword>
<comment type="caution">
    <text evidence="5">The sequence shown here is derived from an EMBL/GenBank/DDBJ whole genome shotgun (WGS) entry which is preliminary data.</text>
</comment>
<dbReference type="PROSITE" id="PS50985">
    <property type="entry name" value="GRAS"/>
    <property type="match status" value="1"/>
</dbReference>
<dbReference type="AlphaFoldDB" id="A0A9P1E220"/>
<feature type="region of interest" description="SAW" evidence="3">
    <location>
        <begin position="535"/>
        <end position="610"/>
    </location>
</feature>
<dbReference type="Proteomes" id="UP001152484">
    <property type="component" value="Unassembled WGS sequence"/>
</dbReference>
<sequence length="614" mass="70287">MEAFIQEFFSRSNELVYNHHSAPVDPRFMTEQRFCNPSSFPGVNNLVEKENDTAVEEEEDYPDATLKYIRQMLMEEEDLENQPFMSIDSMALQATEKHLSDVLNGTDDLTDRFSSSHLSNSLSIPFEGQHGLVYPASKGREEENETDHSSLKGKRNHQYSLSAPDSAEHERNNKYLAAGYMEDFEPIDDTYYDAFVSPVGKNIIACLPKKTDNSELMAGRRKRRGKKKLETKKKFVDLRGLLTQCAQSVAVYDSKTANEALKKIRLYSSPHGNGTERMAFYLANALEARSNGAGTSLYTSNPSISAADVLRAYQTYISVIPFEVVSSMMGNKCIMKLVAAGATRLHIIDFGILYGFHWACFIHGLSVMPGGPPRLRITGIEFPHPGFCPEERVRITGLRLEKHCKKLNVPFEFKAIAKKWESITLEDLELDRDDDVLIVNCLDRLANVPDEMMGPNNSPRDMVLDLIRNINPDLFIHAVVNGTYNNPFFDMRFREALFHFYSLFDIMEVTLQSEDKDRRLLEEMVFKREVLNVIACEGTERVERPETYKKWHARTLRAGFQQLPLDQEVVKCLREKVRSEYDKNFSVDEAENWMLQGWKGRILKAVSCWKPNNN</sequence>
<feature type="region of interest" description="Disordered" evidence="4">
    <location>
        <begin position="139"/>
        <end position="170"/>
    </location>
</feature>
<proteinExistence type="inferred from homology"/>
<evidence type="ECO:0000256" key="4">
    <source>
        <dbReference type="SAM" id="MobiDB-lite"/>
    </source>
</evidence>
<evidence type="ECO:0000256" key="3">
    <source>
        <dbReference type="PROSITE-ProRule" id="PRU01191"/>
    </source>
</evidence>
<dbReference type="EMBL" id="CAMAPE010000008">
    <property type="protein sequence ID" value="CAH9073173.1"/>
    <property type="molecule type" value="Genomic_DNA"/>
</dbReference>
<keyword evidence="1" id="KW-0805">Transcription regulation</keyword>
<evidence type="ECO:0000313" key="5">
    <source>
        <dbReference type="EMBL" id="CAH9073173.1"/>
    </source>
</evidence>
<evidence type="ECO:0000256" key="1">
    <source>
        <dbReference type="ARBA" id="ARBA00023015"/>
    </source>
</evidence>
<name>A0A9P1E220_CUSEU</name>
<reference evidence="5" key="1">
    <citation type="submission" date="2022-07" db="EMBL/GenBank/DDBJ databases">
        <authorList>
            <person name="Macas J."/>
            <person name="Novak P."/>
            <person name="Neumann P."/>
        </authorList>
    </citation>
    <scope>NUCLEOTIDE SEQUENCE</scope>
</reference>
<organism evidence="5 6">
    <name type="scientific">Cuscuta europaea</name>
    <name type="common">European dodder</name>
    <dbReference type="NCBI Taxonomy" id="41803"/>
    <lineage>
        <taxon>Eukaryota</taxon>
        <taxon>Viridiplantae</taxon>
        <taxon>Streptophyta</taxon>
        <taxon>Embryophyta</taxon>
        <taxon>Tracheophyta</taxon>
        <taxon>Spermatophyta</taxon>
        <taxon>Magnoliopsida</taxon>
        <taxon>eudicotyledons</taxon>
        <taxon>Gunneridae</taxon>
        <taxon>Pentapetalae</taxon>
        <taxon>asterids</taxon>
        <taxon>lamiids</taxon>
        <taxon>Solanales</taxon>
        <taxon>Convolvulaceae</taxon>
        <taxon>Cuscuteae</taxon>
        <taxon>Cuscuta</taxon>
        <taxon>Cuscuta subgen. Cuscuta</taxon>
    </lineage>
</organism>
<protein>
    <submittedName>
        <fullName evidence="5">Uncharacterized protein</fullName>
    </submittedName>
</protein>
<feature type="compositionally biased region" description="Basic and acidic residues" evidence="4">
    <location>
        <begin position="139"/>
        <end position="150"/>
    </location>
</feature>
<keyword evidence="6" id="KW-1185">Reference proteome</keyword>